<dbReference type="Proteomes" id="UP000887575">
    <property type="component" value="Unassembled WGS sequence"/>
</dbReference>
<dbReference type="PROSITE" id="PS00027">
    <property type="entry name" value="HOMEOBOX_1"/>
    <property type="match status" value="1"/>
</dbReference>
<dbReference type="PROSITE" id="PS50071">
    <property type="entry name" value="HOMEOBOX_2"/>
    <property type="match status" value="1"/>
</dbReference>
<dbReference type="Pfam" id="PF00412">
    <property type="entry name" value="LIM"/>
    <property type="match status" value="2"/>
</dbReference>
<dbReference type="FunFam" id="1.10.10.60:FF:000027">
    <property type="entry name" value="LIM/homeobox protein Lhx9"/>
    <property type="match status" value="1"/>
</dbReference>
<comment type="subcellular location">
    <subcellularLocation>
        <location evidence="1 9 11">Nucleus</location>
    </subcellularLocation>
</comment>
<evidence type="ECO:0000256" key="12">
    <source>
        <dbReference type="SAM" id="MobiDB-lite"/>
    </source>
</evidence>
<dbReference type="PANTHER" id="PTHR24208:SF168">
    <property type="entry name" value="PROTEIN APTEROUS"/>
    <property type="match status" value="1"/>
</dbReference>
<reference evidence="16" key="1">
    <citation type="submission" date="2024-02" db="UniProtKB">
        <authorList>
            <consortium name="WormBaseParasite"/>
        </authorList>
    </citation>
    <scope>IDENTIFICATION</scope>
</reference>
<evidence type="ECO:0000256" key="1">
    <source>
        <dbReference type="ARBA" id="ARBA00004123"/>
    </source>
</evidence>
<dbReference type="GO" id="GO:0000981">
    <property type="term" value="F:DNA-binding transcription factor activity, RNA polymerase II-specific"/>
    <property type="evidence" value="ECO:0007669"/>
    <property type="project" value="InterPro"/>
</dbReference>
<dbReference type="GO" id="GO:0045944">
    <property type="term" value="P:positive regulation of transcription by RNA polymerase II"/>
    <property type="evidence" value="ECO:0007669"/>
    <property type="project" value="UniProtKB-ARBA"/>
</dbReference>
<keyword evidence="2 10" id="KW-0479">Metal-binding</keyword>
<feature type="DNA-binding region" description="Homeobox" evidence="9">
    <location>
        <begin position="220"/>
        <end position="279"/>
    </location>
</feature>
<dbReference type="SUPFAM" id="SSF57716">
    <property type="entry name" value="Glucocorticoid receptor-like (DNA-binding domain)"/>
    <property type="match status" value="1"/>
</dbReference>
<feature type="domain" description="LIM zinc-binding" evidence="13">
    <location>
        <begin position="104"/>
        <end position="167"/>
    </location>
</feature>
<dbReference type="GO" id="GO:0000977">
    <property type="term" value="F:RNA polymerase II transcription regulatory region sequence-specific DNA binding"/>
    <property type="evidence" value="ECO:0007669"/>
    <property type="project" value="UniProtKB-ARBA"/>
</dbReference>
<dbReference type="InterPro" id="IPR009057">
    <property type="entry name" value="Homeodomain-like_sf"/>
</dbReference>
<dbReference type="Gene3D" id="1.10.10.60">
    <property type="entry name" value="Homeodomain-like"/>
    <property type="match status" value="1"/>
</dbReference>
<evidence type="ECO:0000256" key="4">
    <source>
        <dbReference type="ARBA" id="ARBA00022833"/>
    </source>
</evidence>
<proteinExistence type="predicted"/>
<dbReference type="GO" id="GO:0045664">
    <property type="term" value="P:regulation of neuron differentiation"/>
    <property type="evidence" value="ECO:0007669"/>
    <property type="project" value="UniProtKB-ARBA"/>
</dbReference>
<evidence type="ECO:0000256" key="11">
    <source>
        <dbReference type="RuleBase" id="RU000682"/>
    </source>
</evidence>
<dbReference type="SMART" id="SM00389">
    <property type="entry name" value="HOX"/>
    <property type="match status" value="1"/>
</dbReference>
<evidence type="ECO:0000256" key="10">
    <source>
        <dbReference type="PROSITE-ProRule" id="PRU00125"/>
    </source>
</evidence>
<dbReference type="CDD" id="cd00086">
    <property type="entry name" value="homeodomain"/>
    <property type="match status" value="1"/>
</dbReference>
<evidence type="ECO:0000313" key="15">
    <source>
        <dbReference type="Proteomes" id="UP000887575"/>
    </source>
</evidence>
<evidence type="ECO:0000313" key="16">
    <source>
        <dbReference type="WBParaSite" id="MBELARI_LOCUS18757"/>
    </source>
</evidence>
<keyword evidence="7 9" id="KW-0371">Homeobox</keyword>
<evidence type="ECO:0000256" key="3">
    <source>
        <dbReference type="ARBA" id="ARBA00022737"/>
    </source>
</evidence>
<keyword evidence="3" id="KW-0677">Repeat</keyword>
<evidence type="ECO:0000256" key="9">
    <source>
        <dbReference type="PROSITE-ProRule" id="PRU00108"/>
    </source>
</evidence>
<keyword evidence="5 10" id="KW-0440">LIM domain</keyword>
<dbReference type="GO" id="GO:0005634">
    <property type="term" value="C:nucleus"/>
    <property type="evidence" value="ECO:0007669"/>
    <property type="project" value="UniProtKB-SubCell"/>
</dbReference>
<keyword evidence="8 9" id="KW-0539">Nucleus</keyword>
<dbReference type="WBParaSite" id="MBELARI_LOCUS18757">
    <property type="protein sequence ID" value="MBELARI_LOCUS18757"/>
    <property type="gene ID" value="MBELARI_LOCUS18757"/>
</dbReference>
<dbReference type="InterPro" id="IPR050453">
    <property type="entry name" value="LIM_Homeobox_TF"/>
</dbReference>
<accession>A0AAF3EX30</accession>
<organism evidence="15 16">
    <name type="scientific">Mesorhabditis belari</name>
    <dbReference type="NCBI Taxonomy" id="2138241"/>
    <lineage>
        <taxon>Eukaryota</taxon>
        <taxon>Metazoa</taxon>
        <taxon>Ecdysozoa</taxon>
        <taxon>Nematoda</taxon>
        <taxon>Chromadorea</taxon>
        <taxon>Rhabditida</taxon>
        <taxon>Rhabditina</taxon>
        <taxon>Rhabditomorpha</taxon>
        <taxon>Rhabditoidea</taxon>
        <taxon>Rhabditidae</taxon>
        <taxon>Mesorhabditinae</taxon>
        <taxon>Mesorhabditis</taxon>
    </lineage>
</organism>
<evidence type="ECO:0000256" key="7">
    <source>
        <dbReference type="ARBA" id="ARBA00023155"/>
    </source>
</evidence>
<protein>
    <submittedName>
        <fullName evidence="16">Uncharacterized protein</fullName>
    </submittedName>
</protein>
<dbReference type="SMART" id="SM00132">
    <property type="entry name" value="LIM"/>
    <property type="match status" value="2"/>
</dbReference>
<dbReference type="PROSITE" id="PS00478">
    <property type="entry name" value="LIM_DOMAIN_1"/>
    <property type="match status" value="2"/>
</dbReference>
<dbReference type="Pfam" id="PF00046">
    <property type="entry name" value="Homeodomain"/>
    <property type="match status" value="1"/>
</dbReference>
<name>A0AAF3EX30_9BILA</name>
<evidence type="ECO:0000259" key="13">
    <source>
        <dbReference type="PROSITE" id="PS50023"/>
    </source>
</evidence>
<evidence type="ECO:0000256" key="2">
    <source>
        <dbReference type="ARBA" id="ARBA00022723"/>
    </source>
</evidence>
<feature type="domain" description="Homeobox" evidence="14">
    <location>
        <begin position="218"/>
        <end position="278"/>
    </location>
</feature>
<dbReference type="AlphaFoldDB" id="A0AAF3EX30"/>
<dbReference type="SUPFAM" id="SSF46689">
    <property type="entry name" value="Homeodomain-like"/>
    <property type="match status" value="1"/>
</dbReference>
<dbReference type="InterPro" id="IPR001356">
    <property type="entry name" value="HD"/>
</dbReference>
<evidence type="ECO:0000256" key="8">
    <source>
        <dbReference type="ARBA" id="ARBA00023242"/>
    </source>
</evidence>
<sequence>MIYLSALPKEEQFELSDLQDPHCSRNSPLLASLIAANQPNDQLCSVCSHVILDRYVLFVDHRPFHAHCLRCSLCECDLSIDSTCYFKDGFLLCKRDYYRKYRTTCAKCSHPIVESDLVMRARDVPFHMTCFSCSLCGCHLQTGEIFTMNPAGDLFCRLHCDTPIISQALPTQPPPPIDDPIRKEELNIDLEKQPHSQQQLLSQIHQQGFDNDDNPQNPRSKRMRTSFKHHQLRTMKTYFNLNHNPDSKDLKQLAIKTGLSKRVLQVWFQNARAKYRRSMNLRDNQNVSPGDIFSGLDGSQPVGSMSSGSLSVSPHSPYANMQGVGDFTQTHLVQQTHQQLVSNTVATSTESVVPPISL</sequence>
<dbReference type="GO" id="GO:0046872">
    <property type="term" value="F:metal ion binding"/>
    <property type="evidence" value="ECO:0007669"/>
    <property type="project" value="UniProtKB-KW"/>
</dbReference>
<dbReference type="GO" id="GO:0030182">
    <property type="term" value="P:neuron differentiation"/>
    <property type="evidence" value="ECO:0007669"/>
    <property type="project" value="TreeGrafter"/>
</dbReference>
<dbReference type="InterPro" id="IPR017970">
    <property type="entry name" value="Homeobox_CS"/>
</dbReference>
<keyword evidence="6 9" id="KW-0238">DNA-binding</keyword>
<evidence type="ECO:0000256" key="6">
    <source>
        <dbReference type="ARBA" id="ARBA00023125"/>
    </source>
</evidence>
<dbReference type="PANTHER" id="PTHR24208">
    <property type="entry name" value="LIM/HOMEOBOX PROTEIN LHX"/>
    <property type="match status" value="1"/>
</dbReference>
<evidence type="ECO:0000259" key="14">
    <source>
        <dbReference type="PROSITE" id="PS50071"/>
    </source>
</evidence>
<dbReference type="InterPro" id="IPR001781">
    <property type="entry name" value="Znf_LIM"/>
</dbReference>
<dbReference type="PROSITE" id="PS50023">
    <property type="entry name" value="LIM_DOMAIN_2"/>
    <property type="match status" value="2"/>
</dbReference>
<dbReference type="Gene3D" id="2.10.110.10">
    <property type="entry name" value="Cysteine Rich Protein"/>
    <property type="match status" value="2"/>
</dbReference>
<keyword evidence="4 10" id="KW-0862">Zinc</keyword>
<feature type="region of interest" description="Disordered" evidence="12">
    <location>
        <begin position="290"/>
        <end position="323"/>
    </location>
</feature>
<keyword evidence="15" id="KW-1185">Reference proteome</keyword>
<feature type="compositionally biased region" description="Low complexity" evidence="12">
    <location>
        <begin position="298"/>
        <end position="317"/>
    </location>
</feature>
<feature type="domain" description="LIM zinc-binding" evidence="13">
    <location>
        <begin position="42"/>
        <end position="103"/>
    </location>
</feature>
<evidence type="ECO:0000256" key="5">
    <source>
        <dbReference type="ARBA" id="ARBA00023038"/>
    </source>
</evidence>